<keyword evidence="1" id="KW-0732">Signal</keyword>
<protein>
    <submittedName>
        <fullName evidence="2">Uncharacterized protein</fullName>
    </submittedName>
</protein>
<gene>
    <name evidence="2" type="ORF">EJ08DRAFT_682475</name>
</gene>
<dbReference type="Proteomes" id="UP000800235">
    <property type="component" value="Unassembled WGS sequence"/>
</dbReference>
<feature type="signal peptide" evidence="1">
    <location>
        <begin position="1"/>
        <end position="19"/>
    </location>
</feature>
<dbReference type="OrthoDB" id="3885270at2759"/>
<accession>A0A9P4NI70</accession>
<feature type="chain" id="PRO_5040458343" evidence="1">
    <location>
        <begin position="20"/>
        <end position="385"/>
    </location>
</feature>
<evidence type="ECO:0000313" key="2">
    <source>
        <dbReference type="EMBL" id="KAF2422959.1"/>
    </source>
</evidence>
<dbReference type="EMBL" id="MU007086">
    <property type="protein sequence ID" value="KAF2422959.1"/>
    <property type="molecule type" value="Genomic_DNA"/>
</dbReference>
<comment type="caution">
    <text evidence="2">The sequence shown here is derived from an EMBL/GenBank/DDBJ whole genome shotgun (WGS) entry which is preliminary data.</text>
</comment>
<reference evidence="2" key="1">
    <citation type="journal article" date="2020" name="Stud. Mycol.">
        <title>101 Dothideomycetes genomes: a test case for predicting lifestyles and emergence of pathogens.</title>
        <authorList>
            <person name="Haridas S."/>
            <person name="Albert R."/>
            <person name="Binder M."/>
            <person name="Bloem J."/>
            <person name="Labutti K."/>
            <person name="Salamov A."/>
            <person name="Andreopoulos B."/>
            <person name="Baker S."/>
            <person name="Barry K."/>
            <person name="Bills G."/>
            <person name="Bluhm B."/>
            <person name="Cannon C."/>
            <person name="Castanera R."/>
            <person name="Culley D."/>
            <person name="Daum C."/>
            <person name="Ezra D."/>
            <person name="Gonzalez J."/>
            <person name="Henrissat B."/>
            <person name="Kuo A."/>
            <person name="Liang C."/>
            <person name="Lipzen A."/>
            <person name="Lutzoni F."/>
            <person name="Magnuson J."/>
            <person name="Mondo S."/>
            <person name="Nolan M."/>
            <person name="Ohm R."/>
            <person name="Pangilinan J."/>
            <person name="Park H.-J."/>
            <person name="Ramirez L."/>
            <person name="Alfaro M."/>
            <person name="Sun H."/>
            <person name="Tritt A."/>
            <person name="Yoshinaga Y."/>
            <person name="Zwiers L.-H."/>
            <person name="Turgeon B."/>
            <person name="Goodwin S."/>
            <person name="Spatafora J."/>
            <person name="Crous P."/>
            <person name="Grigoriev I."/>
        </authorList>
    </citation>
    <scope>NUCLEOTIDE SEQUENCE</scope>
    <source>
        <strain evidence="2">CBS 130266</strain>
    </source>
</reference>
<sequence length="385" mass="43174">MHRSLFLLYGSVASGTVLCNGCRPLSLLEGPGVGIDLALDYGTVAIHYRNGSVIDVAKINGSPAYRRAMLVMSEDADTVREVLPSMLTPIEYRAETPPYDPNYQDRVRREETFFFKLKRWYETVLDSPWKYLECPKCEPPPLEDPIVDSLAEMISSLTQKVQAMDPSVSEFVVVARPDFDFNSRAYHGRFALATNKAGLKSFGVNVDLLSSQSVLLSLGMMECHDPICEGEPRVLNLIYTNTTLATISMNSGSFYPCRTRYYDTLGADSRLRFSDPTQYWKDVKLAIEDSLEPVCDFWEPSKPTRFEQIVVVGERGNEREFLKLLQDMHGAMPRLQSTSGETHIFAGARGAAAQARRGMVDGFNVCLPNGWCAEAREDSSQREEL</sequence>
<dbReference type="AlphaFoldDB" id="A0A9P4NI70"/>
<proteinExistence type="predicted"/>
<evidence type="ECO:0000256" key="1">
    <source>
        <dbReference type="SAM" id="SignalP"/>
    </source>
</evidence>
<name>A0A9P4NI70_9PEZI</name>
<keyword evidence="3" id="KW-1185">Reference proteome</keyword>
<evidence type="ECO:0000313" key="3">
    <source>
        <dbReference type="Proteomes" id="UP000800235"/>
    </source>
</evidence>
<organism evidence="2 3">
    <name type="scientific">Tothia fuscella</name>
    <dbReference type="NCBI Taxonomy" id="1048955"/>
    <lineage>
        <taxon>Eukaryota</taxon>
        <taxon>Fungi</taxon>
        <taxon>Dikarya</taxon>
        <taxon>Ascomycota</taxon>
        <taxon>Pezizomycotina</taxon>
        <taxon>Dothideomycetes</taxon>
        <taxon>Pleosporomycetidae</taxon>
        <taxon>Venturiales</taxon>
        <taxon>Cylindrosympodiaceae</taxon>
        <taxon>Tothia</taxon>
    </lineage>
</organism>